<name>V6EVZ5_MAGGM</name>
<dbReference type="KEGG" id="mgy:MGMSRv2__0235"/>
<gene>
    <name evidence="1" type="ordered locus">MGMSRv2__0235</name>
</gene>
<organism evidence="1 2">
    <name type="scientific">Magnetospirillum gryphiswaldense (strain DSM 6361 / JCM 21280 / NBRC 15271 / MSR-1)</name>
    <dbReference type="NCBI Taxonomy" id="431944"/>
    <lineage>
        <taxon>Bacteria</taxon>
        <taxon>Pseudomonadati</taxon>
        <taxon>Pseudomonadota</taxon>
        <taxon>Alphaproteobacteria</taxon>
        <taxon>Rhodospirillales</taxon>
        <taxon>Rhodospirillaceae</taxon>
        <taxon>Magnetospirillum</taxon>
    </lineage>
</organism>
<dbReference type="AlphaFoldDB" id="V6EVZ5"/>
<dbReference type="EMBL" id="HG794546">
    <property type="protein sequence ID" value="CDK97450.1"/>
    <property type="molecule type" value="Genomic_DNA"/>
</dbReference>
<keyword evidence="2" id="KW-1185">Reference proteome</keyword>
<proteinExistence type="predicted"/>
<evidence type="ECO:0008006" key="3">
    <source>
        <dbReference type="Google" id="ProtNLM"/>
    </source>
</evidence>
<dbReference type="STRING" id="1430440.MGMSRv2__0235"/>
<dbReference type="HOGENOM" id="CLU_1516134_0_0_5"/>
<accession>V6EVZ5</accession>
<evidence type="ECO:0000313" key="1">
    <source>
        <dbReference type="EMBL" id="CDK97450.1"/>
    </source>
</evidence>
<evidence type="ECO:0000313" key="2">
    <source>
        <dbReference type="Proteomes" id="UP000018922"/>
    </source>
</evidence>
<protein>
    <recommendedName>
        <fullName evidence="3">FCP1 homology domain-containing protein</fullName>
    </recommendedName>
</protein>
<sequence>MGTKVADKRKLAQKYVFSGEESTMRLYLDVDGTLLRRSGHARLRGDLAPANNLLRFLEWAAAGFDCVWVTSRTRHGAADTLLPVLRQAVGPGDEWDQISRVIANFATPTWSEFKAEAMDLNEDFIWIDDAPEPESLEALDQAGRRACWLSVAVDQRPDDLRRVMELMEGRGMRLAAE</sequence>
<dbReference type="Proteomes" id="UP000018922">
    <property type="component" value="Chromosome I"/>
</dbReference>
<reference evidence="1 2" key="1">
    <citation type="journal article" date="2014" name="Genome Announc.">
        <title>Complete genome sequence of Magnetospirillum gryphiswaldense MSR-1.</title>
        <authorList>
            <person name="Wang X."/>
            <person name="Wang Q."/>
            <person name="Zhang W."/>
            <person name="Wang Y."/>
            <person name="Li L."/>
            <person name="Wen T."/>
            <person name="Zhang T."/>
            <person name="Zhang Y."/>
            <person name="Xu J."/>
            <person name="Hu J."/>
            <person name="Li S."/>
            <person name="Liu L."/>
            <person name="Liu J."/>
            <person name="Jiang W."/>
            <person name="Tian J."/>
            <person name="Li Y."/>
            <person name="Schuler D."/>
            <person name="Wang L."/>
            <person name="Li J."/>
        </authorList>
    </citation>
    <scope>NUCLEOTIDE SEQUENCE [LARGE SCALE GENOMIC DNA]</scope>
    <source>
        <strain evidence="2">DSM 6361 / JCM 21280 / NBRC 15271 / MSR-1</strain>
    </source>
</reference>